<feature type="transmembrane region" description="Helical" evidence="6">
    <location>
        <begin position="357"/>
        <end position="382"/>
    </location>
</feature>
<evidence type="ECO:0000256" key="2">
    <source>
        <dbReference type="ARBA" id="ARBA00022692"/>
    </source>
</evidence>
<keyword evidence="2 6" id="KW-0812">Transmembrane</keyword>
<dbReference type="Proteomes" id="UP001353858">
    <property type="component" value="Unassembled WGS sequence"/>
</dbReference>
<dbReference type="AlphaFoldDB" id="A0AAN7SRE5"/>
<dbReference type="GO" id="GO:0005326">
    <property type="term" value="F:neurotransmitter transmembrane transporter activity"/>
    <property type="evidence" value="ECO:0007669"/>
    <property type="project" value="TreeGrafter"/>
</dbReference>
<dbReference type="GO" id="GO:0098700">
    <property type="term" value="P:neurotransmitter loading into synaptic vesicle"/>
    <property type="evidence" value="ECO:0007669"/>
    <property type="project" value="TreeGrafter"/>
</dbReference>
<dbReference type="PANTHER" id="PTHR11662:SF456">
    <property type="entry name" value="VESICULAR GLUTAMATE TRANSPORTER, ISOFORM A"/>
    <property type="match status" value="1"/>
</dbReference>
<dbReference type="PANTHER" id="PTHR11662">
    <property type="entry name" value="SOLUTE CARRIER FAMILY 17"/>
    <property type="match status" value="1"/>
</dbReference>
<evidence type="ECO:0000259" key="7">
    <source>
        <dbReference type="PROSITE" id="PS50850"/>
    </source>
</evidence>
<feature type="region of interest" description="Disordered" evidence="5">
    <location>
        <begin position="15"/>
        <end position="71"/>
    </location>
</feature>
<evidence type="ECO:0000313" key="9">
    <source>
        <dbReference type="Proteomes" id="UP001353858"/>
    </source>
</evidence>
<evidence type="ECO:0000256" key="3">
    <source>
        <dbReference type="ARBA" id="ARBA00022989"/>
    </source>
</evidence>
<reference evidence="9" key="1">
    <citation type="submission" date="2023-01" db="EMBL/GenBank/DDBJ databases">
        <title>Key to firefly adult light organ development and bioluminescence: homeobox transcription factors regulate luciferase expression and transportation to peroxisome.</title>
        <authorList>
            <person name="Fu X."/>
        </authorList>
    </citation>
    <scope>NUCLEOTIDE SEQUENCE [LARGE SCALE GENOMIC DNA]</scope>
</reference>
<dbReference type="FunFam" id="1.20.1250.20:FF:000226">
    <property type="entry name" value="Vesicular GLUtamate transporter"/>
    <property type="match status" value="1"/>
</dbReference>
<feature type="transmembrane region" description="Helical" evidence="6">
    <location>
        <begin position="320"/>
        <end position="345"/>
    </location>
</feature>
<feature type="domain" description="Major facilitator superfamily (MFS) profile" evidence="7">
    <location>
        <begin position="91"/>
        <end position="510"/>
    </location>
</feature>
<feature type="transmembrane region" description="Helical" evidence="6">
    <location>
        <begin position="90"/>
        <end position="108"/>
    </location>
</feature>
<protein>
    <recommendedName>
        <fullName evidence="7">Major facilitator superfamily (MFS) profile domain-containing protein</fullName>
    </recommendedName>
</protein>
<dbReference type="InterPro" id="IPR020846">
    <property type="entry name" value="MFS_dom"/>
</dbReference>
<dbReference type="FunFam" id="1.20.1250.20:FF:000264">
    <property type="entry name" value="vesicular glutamate transporter 1"/>
    <property type="match status" value="1"/>
</dbReference>
<feature type="compositionally biased region" description="Gly residues" evidence="5">
    <location>
        <begin position="19"/>
        <end position="28"/>
    </location>
</feature>
<comment type="subcellular location">
    <subcellularLocation>
        <location evidence="1">Membrane</location>
        <topology evidence="1">Multi-pass membrane protein</topology>
    </subcellularLocation>
</comment>
<dbReference type="InterPro" id="IPR011701">
    <property type="entry name" value="MFS"/>
</dbReference>
<evidence type="ECO:0000313" key="8">
    <source>
        <dbReference type="EMBL" id="KAK4886618.1"/>
    </source>
</evidence>
<keyword evidence="3 6" id="KW-1133">Transmembrane helix</keyword>
<keyword evidence="4 6" id="KW-0472">Membrane</keyword>
<dbReference type="GO" id="GO:0060076">
    <property type="term" value="C:excitatory synapse"/>
    <property type="evidence" value="ECO:0007669"/>
    <property type="project" value="TreeGrafter"/>
</dbReference>
<dbReference type="SUPFAM" id="SSF103473">
    <property type="entry name" value="MFS general substrate transporter"/>
    <property type="match status" value="1"/>
</dbReference>
<dbReference type="EMBL" id="JARPUR010000001">
    <property type="protein sequence ID" value="KAK4886618.1"/>
    <property type="molecule type" value="Genomic_DNA"/>
</dbReference>
<accession>A0AAN7SRE5</accession>
<dbReference type="GO" id="GO:0035249">
    <property type="term" value="P:synaptic transmission, glutamatergic"/>
    <property type="evidence" value="ECO:0007669"/>
    <property type="project" value="TreeGrafter"/>
</dbReference>
<feature type="transmembrane region" description="Helical" evidence="6">
    <location>
        <begin position="222"/>
        <end position="242"/>
    </location>
</feature>
<comment type="caution">
    <text evidence="8">The sequence shown here is derived from an EMBL/GenBank/DDBJ whole genome shotgun (WGS) entry which is preliminary data.</text>
</comment>
<gene>
    <name evidence="8" type="ORF">RN001_002889</name>
</gene>
<dbReference type="InterPro" id="IPR036259">
    <property type="entry name" value="MFS_trans_sf"/>
</dbReference>
<dbReference type="GO" id="GO:0030672">
    <property type="term" value="C:synaptic vesicle membrane"/>
    <property type="evidence" value="ECO:0007669"/>
    <property type="project" value="TreeGrafter"/>
</dbReference>
<dbReference type="Gene3D" id="1.20.1250.20">
    <property type="entry name" value="MFS general substrate transporter like domains"/>
    <property type="match status" value="2"/>
</dbReference>
<feature type="transmembrane region" description="Helical" evidence="6">
    <location>
        <begin position="484"/>
        <end position="505"/>
    </location>
</feature>
<evidence type="ECO:0000256" key="5">
    <source>
        <dbReference type="SAM" id="MobiDB-lite"/>
    </source>
</evidence>
<dbReference type="GO" id="GO:0005313">
    <property type="term" value="F:L-glutamate transmembrane transporter activity"/>
    <property type="evidence" value="ECO:0007669"/>
    <property type="project" value="TreeGrafter"/>
</dbReference>
<feature type="transmembrane region" description="Helical" evidence="6">
    <location>
        <begin position="452"/>
        <end position="472"/>
    </location>
</feature>
<feature type="transmembrane region" description="Helical" evidence="6">
    <location>
        <begin position="254"/>
        <end position="273"/>
    </location>
</feature>
<evidence type="ECO:0000256" key="4">
    <source>
        <dbReference type="ARBA" id="ARBA00023136"/>
    </source>
</evidence>
<evidence type="ECO:0000256" key="6">
    <source>
        <dbReference type="SAM" id="Phobius"/>
    </source>
</evidence>
<dbReference type="Pfam" id="PF07690">
    <property type="entry name" value="MFS_1"/>
    <property type="match status" value="1"/>
</dbReference>
<keyword evidence="9" id="KW-1185">Reference proteome</keyword>
<dbReference type="PROSITE" id="PS50850">
    <property type="entry name" value="MFS"/>
    <property type="match status" value="1"/>
</dbReference>
<dbReference type="GO" id="GO:0050803">
    <property type="term" value="P:regulation of synapse structure or activity"/>
    <property type="evidence" value="ECO:0007669"/>
    <property type="project" value="TreeGrafter"/>
</dbReference>
<sequence length="606" mass="66888">MPGFGVISALKGAVKSTPGGEGGDGGGNVPPSSGWNVRYEEFGLQKQKSSMDEGGDYPSSPDSLPEPERPPLRHIDKYIRPECPCLSKRVTVAVLTCIGFIIMFGMRCNMGMAKVKMEEGKAKMKWSVTTSSAVDSSIFWGYFITQIPGGFLAAKYPPNRLFGAAIGCSSLLHFFVPSAMELQNAGLAITIRVMQGLVEGVTYPACHGIWRYWAPPLERSRLATLAFCGCYAGLMFSMPITGELIKRIGWHSPFYFYGTAGIIWYLSWLWLVFEKPCKHPTIEARELMYIENSLGKSMQSHVAPSISNTPWKSFFTSMPVYAIFVANFCRSFNFYLLVLFQALYFTSRWHMDIEKNAFLGAFPHLLMTIIVPTGGVLADYLRKREILTTTQVRKVFNCGGFGMEATFFLVVAYAGSSTIAVIALSFGVAFSGFAISGYNVNHLDIAPKYASILMGLSNGIGSIAGCICPYAVDLILTERSPDEWKLVFIMAAIVHYIGVVFYGIFASGELQSWAEAKSLQEDKQWNPYDVALQGEVKKSSSIQSNGLLQRRLSGKNVNYGSLEAPAEPTIVSTGNPFVNTNPFRQETVQPEPHDAYMHGSVDDREY</sequence>
<organism evidence="8 9">
    <name type="scientific">Aquatica leii</name>
    <dbReference type="NCBI Taxonomy" id="1421715"/>
    <lineage>
        <taxon>Eukaryota</taxon>
        <taxon>Metazoa</taxon>
        <taxon>Ecdysozoa</taxon>
        <taxon>Arthropoda</taxon>
        <taxon>Hexapoda</taxon>
        <taxon>Insecta</taxon>
        <taxon>Pterygota</taxon>
        <taxon>Neoptera</taxon>
        <taxon>Endopterygota</taxon>
        <taxon>Coleoptera</taxon>
        <taxon>Polyphaga</taxon>
        <taxon>Elateriformia</taxon>
        <taxon>Elateroidea</taxon>
        <taxon>Lampyridae</taxon>
        <taxon>Luciolinae</taxon>
        <taxon>Aquatica</taxon>
    </lineage>
</organism>
<proteinExistence type="predicted"/>
<feature type="transmembrane region" description="Helical" evidence="6">
    <location>
        <begin position="419"/>
        <end position="440"/>
    </location>
</feature>
<feature type="transmembrane region" description="Helical" evidence="6">
    <location>
        <begin position="394"/>
        <end position="413"/>
    </location>
</feature>
<evidence type="ECO:0000256" key="1">
    <source>
        <dbReference type="ARBA" id="ARBA00004141"/>
    </source>
</evidence>
<dbReference type="InterPro" id="IPR050382">
    <property type="entry name" value="MFS_Na/Anion_cotransporter"/>
</dbReference>
<feature type="region of interest" description="Disordered" evidence="5">
    <location>
        <begin position="584"/>
        <end position="606"/>
    </location>
</feature>
<feature type="compositionally biased region" description="Basic and acidic residues" evidence="5">
    <location>
        <begin position="591"/>
        <end position="606"/>
    </location>
</feature>
<name>A0AAN7SRE5_9COLE</name>